<accession>A0A7I0INX3</accession>
<sequence length="286" mass="32786">MSRFFHGDIHFYSFTLVKWESKTNFLVEVCMIEIIRKSLLVSVFILVYGTIHGDESKGSCLEGDCKSGKGKFGTTEHYIEGTFKNGKLDRTKEIKETFDDGSIYEGFYNAEAEKHGKGKYIYIPDRGESFCTFIGTFKNDKFHGNGSVKCENGFEYSGNWKDGKKDYTVTPDFIARSLKKPEKWREAKTSGTFWLKQLREENELIQKIAEWDEEIDFENFFVAEVLFDKKEFLGTRFFLIIPKSLESKFDKIAQNQKPILSISGVALGVAVEGSDSYPLIQVESLK</sequence>
<evidence type="ECO:0000313" key="3">
    <source>
        <dbReference type="Proteomes" id="UP000297641"/>
    </source>
</evidence>
<organism evidence="2 3">
    <name type="scientific">Leptospira bouyouniensis</name>
    <dbReference type="NCBI Taxonomy" id="2484911"/>
    <lineage>
        <taxon>Bacteria</taxon>
        <taxon>Pseudomonadati</taxon>
        <taxon>Spirochaetota</taxon>
        <taxon>Spirochaetia</taxon>
        <taxon>Leptospirales</taxon>
        <taxon>Leptospiraceae</taxon>
        <taxon>Leptospira</taxon>
    </lineage>
</organism>
<keyword evidence="1" id="KW-0677">Repeat</keyword>
<dbReference type="Proteomes" id="UP000297641">
    <property type="component" value="Unassembled WGS sequence"/>
</dbReference>
<proteinExistence type="predicted"/>
<dbReference type="Gene3D" id="2.20.110.10">
    <property type="entry name" value="Histone H3 K4-specific methyltransferase SET7/9 N-terminal domain"/>
    <property type="match status" value="1"/>
</dbReference>
<reference evidence="2 3" key="1">
    <citation type="journal article" date="2019" name="PLoS Negl. Trop. Dis.">
        <title>Revisiting the worldwide diversity of Leptospira species in the environment.</title>
        <authorList>
            <person name="Vincent A.T."/>
            <person name="Schiettekatte O."/>
            <person name="Bourhy P."/>
            <person name="Veyrier F.J."/>
            <person name="Picardeau M."/>
        </authorList>
    </citation>
    <scope>NUCLEOTIDE SEQUENCE [LARGE SCALE GENOMIC DNA]</scope>
    <source>
        <strain evidence="2 3">201800273</strain>
    </source>
</reference>
<dbReference type="Pfam" id="PF02493">
    <property type="entry name" value="MORN"/>
    <property type="match status" value="3"/>
</dbReference>
<name>A0A7I0INX3_9LEPT</name>
<dbReference type="EMBL" id="RQFT01000008">
    <property type="protein sequence ID" value="TGL06479.1"/>
    <property type="molecule type" value="Genomic_DNA"/>
</dbReference>
<dbReference type="InterPro" id="IPR003409">
    <property type="entry name" value="MORN"/>
</dbReference>
<dbReference type="PANTHER" id="PTHR23084:SF179">
    <property type="entry name" value="OS10G0565000 PROTEIN"/>
    <property type="match status" value="1"/>
</dbReference>
<evidence type="ECO:0008006" key="4">
    <source>
        <dbReference type="Google" id="ProtNLM"/>
    </source>
</evidence>
<dbReference type="SUPFAM" id="SSF82185">
    <property type="entry name" value="Histone H3 K4-specific methyltransferase SET7/9 N-terminal domain"/>
    <property type="match status" value="1"/>
</dbReference>
<dbReference type="SMART" id="SM00698">
    <property type="entry name" value="MORN"/>
    <property type="match status" value="2"/>
</dbReference>
<protein>
    <recommendedName>
        <fullName evidence="4">MORN repeat protein</fullName>
    </recommendedName>
</protein>
<dbReference type="AlphaFoldDB" id="A0A7I0INX3"/>
<dbReference type="PANTHER" id="PTHR23084">
    <property type="entry name" value="PHOSPHATIDYLINOSITOL-4-PHOSPHATE 5-KINASE RELATED"/>
    <property type="match status" value="1"/>
</dbReference>
<evidence type="ECO:0000256" key="1">
    <source>
        <dbReference type="ARBA" id="ARBA00022737"/>
    </source>
</evidence>
<evidence type="ECO:0000313" key="2">
    <source>
        <dbReference type="EMBL" id="TGL06479.1"/>
    </source>
</evidence>
<comment type="caution">
    <text evidence="2">The sequence shown here is derived from an EMBL/GenBank/DDBJ whole genome shotgun (WGS) entry which is preliminary data.</text>
</comment>
<gene>
    <name evidence="2" type="ORF">EHQ43_08685</name>
</gene>